<organism evidence="1 2">
    <name type="scientific">Diphasiastrum complanatum</name>
    <name type="common">Issler's clubmoss</name>
    <name type="synonym">Lycopodium complanatum</name>
    <dbReference type="NCBI Taxonomy" id="34168"/>
    <lineage>
        <taxon>Eukaryota</taxon>
        <taxon>Viridiplantae</taxon>
        <taxon>Streptophyta</taxon>
        <taxon>Embryophyta</taxon>
        <taxon>Tracheophyta</taxon>
        <taxon>Lycopodiopsida</taxon>
        <taxon>Lycopodiales</taxon>
        <taxon>Lycopodiaceae</taxon>
        <taxon>Lycopodioideae</taxon>
        <taxon>Diphasiastrum</taxon>
    </lineage>
</organism>
<evidence type="ECO:0000313" key="2">
    <source>
        <dbReference type="Proteomes" id="UP001162992"/>
    </source>
</evidence>
<dbReference type="Proteomes" id="UP001162992">
    <property type="component" value="Chromosome 11"/>
</dbReference>
<comment type="caution">
    <text evidence="1">The sequence shown here is derived from an EMBL/GenBank/DDBJ whole genome shotgun (WGS) entry which is preliminary data.</text>
</comment>
<evidence type="ECO:0000313" key="1">
    <source>
        <dbReference type="EMBL" id="KAJ7538613.1"/>
    </source>
</evidence>
<accession>A0ACC2C9R6</accession>
<protein>
    <submittedName>
        <fullName evidence="1">Uncharacterized protein</fullName>
    </submittedName>
</protein>
<keyword evidence="2" id="KW-1185">Reference proteome</keyword>
<gene>
    <name evidence="1" type="ORF">O6H91_11G056400</name>
</gene>
<sequence length="132" mass="14838">MCTDPTPFCYHLLLFPVESFSISHHRIVGLILRKPATYNLDTSRHFLRLFGSNFSLLSTFFYLLFEIVVALAIAAIPEGLPAAITACLALGTRKSVLSQALSVTSMWKVSHRVLTMVVFWVGQAFWIVAYKQ</sequence>
<name>A0ACC2C9R6_DIPCM</name>
<proteinExistence type="predicted"/>
<reference evidence="2" key="1">
    <citation type="journal article" date="2024" name="Proc. Natl. Acad. Sci. U.S.A.">
        <title>Extraordinary preservation of gene collinearity over three hundred million years revealed in homosporous lycophytes.</title>
        <authorList>
            <person name="Li C."/>
            <person name="Wickell D."/>
            <person name="Kuo L.Y."/>
            <person name="Chen X."/>
            <person name="Nie B."/>
            <person name="Liao X."/>
            <person name="Peng D."/>
            <person name="Ji J."/>
            <person name="Jenkins J."/>
            <person name="Williams M."/>
            <person name="Shu S."/>
            <person name="Plott C."/>
            <person name="Barry K."/>
            <person name="Rajasekar S."/>
            <person name="Grimwood J."/>
            <person name="Han X."/>
            <person name="Sun S."/>
            <person name="Hou Z."/>
            <person name="He W."/>
            <person name="Dai G."/>
            <person name="Sun C."/>
            <person name="Schmutz J."/>
            <person name="Leebens-Mack J.H."/>
            <person name="Li F.W."/>
            <person name="Wang L."/>
        </authorList>
    </citation>
    <scope>NUCLEOTIDE SEQUENCE [LARGE SCALE GENOMIC DNA]</scope>
    <source>
        <strain evidence="2">cv. PW_Plant_1</strain>
    </source>
</reference>
<dbReference type="EMBL" id="CM055102">
    <property type="protein sequence ID" value="KAJ7538613.1"/>
    <property type="molecule type" value="Genomic_DNA"/>
</dbReference>